<dbReference type="AlphaFoldDB" id="A0AAN9PHW7"/>
<keyword evidence="4" id="KW-1185">Reference proteome</keyword>
<evidence type="ECO:0000313" key="4">
    <source>
        <dbReference type="Proteomes" id="UP001367508"/>
    </source>
</evidence>
<dbReference type="EMBL" id="JAYMYQ010000023">
    <property type="protein sequence ID" value="KAK7298878.1"/>
    <property type="molecule type" value="Genomic_DNA"/>
</dbReference>
<protein>
    <submittedName>
        <fullName evidence="2">Uncharacterized protein</fullName>
    </submittedName>
</protein>
<dbReference type="EMBL" id="JAYMYQ010000023">
    <property type="protein sequence ID" value="KAK7298991.1"/>
    <property type="molecule type" value="Genomic_DNA"/>
</dbReference>
<proteinExistence type="predicted"/>
<dbReference type="Proteomes" id="UP001367508">
    <property type="component" value="Unassembled WGS sequence"/>
</dbReference>
<evidence type="ECO:0000313" key="3">
    <source>
        <dbReference type="EMBL" id="KAK7298991.1"/>
    </source>
</evidence>
<feature type="transmembrane region" description="Helical" evidence="1">
    <location>
        <begin position="35"/>
        <end position="52"/>
    </location>
</feature>
<evidence type="ECO:0000313" key="2">
    <source>
        <dbReference type="EMBL" id="KAK7298878.1"/>
    </source>
</evidence>
<name>A0AAN9PHW7_CANGL</name>
<evidence type="ECO:0000256" key="1">
    <source>
        <dbReference type="SAM" id="Phobius"/>
    </source>
</evidence>
<accession>A0AAN9PHW7</accession>
<reference evidence="2 4" key="1">
    <citation type="submission" date="2024-01" db="EMBL/GenBank/DDBJ databases">
        <title>The genomes of 5 underutilized Papilionoideae crops provide insights into root nodulation and disease resistanc.</title>
        <authorList>
            <person name="Jiang F."/>
        </authorList>
    </citation>
    <scope>NUCLEOTIDE SEQUENCE [LARGE SCALE GENOMIC DNA]</scope>
    <source>
        <strain evidence="2">LVBAO_FW01</strain>
        <tissue evidence="2">Leaves</tissue>
    </source>
</reference>
<organism evidence="2 4">
    <name type="scientific">Canavalia gladiata</name>
    <name type="common">Sword bean</name>
    <name type="synonym">Dolichos gladiatus</name>
    <dbReference type="NCBI Taxonomy" id="3824"/>
    <lineage>
        <taxon>Eukaryota</taxon>
        <taxon>Viridiplantae</taxon>
        <taxon>Streptophyta</taxon>
        <taxon>Embryophyta</taxon>
        <taxon>Tracheophyta</taxon>
        <taxon>Spermatophyta</taxon>
        <taxon>Magnoliopsida</taxon>
        <taxon>eudicotyledons</taxon>
        <taxon>Gunneridae</taxon>
        <taxon>Pentapetalae</taxon>
        <taxon>rosids</taxon>
        <taxon>fabids</taxon>
        <taxon>Fabales</taxon>
        <taxon>Fabaceae</taxon>
        <taxon>Papilionoideae</taxon>
        <taxon>50 kb inversion clade</taxon>
        <taxon>NPAAA clade</taxon>
        <taxon>indigoferoid/millettioid clade</taxon>
        <taxon>Phaseoleae</taxon>
        <taxon>Canavalia</taxon>
    </lineage>
</organism>
<sequence>MNGFPLLYLSNQGILKLDRLDRWAPRRLLARLRPVLFNFMFMASLIFITGLPKVKDLGLIMVVVDRFSKYASFSPAPHACTAEVAADLFFKNVVKYWLKIPADGARPVRLAIDYSERKTKAKEWIKVMSSLTAGWSMYAYFQSSIGRKRKKFRHRGLNPAKDDRGIKEG</sequence>
<keyword evidence="1" id="KW-0472">Membrane</keyword>
<keyword evidence="1" id="KW-1133">Transmembrane helix</keyword>
<gene>
    <name evidence="2" type="ORF">VNO77_46197</name>
    <name evidence="3" type="ORF">VNO77_46315</name>
</gene>
<comment type="caution">
    <text evidence="2">The sequence shown here is derived from an EMBL/GenBank/DDBJ whole genome shotgun (WGS) entry which is preliminary data.</text>
</comment>
<keyword evidence="1" id="KW-0812">Transmembrane</keyword>